<reference evidence="1" key="1">
    <citation type="journal article" date="2021" name="Proc. Natl. Acad. Sci. U.S.A.">
        <title>A Catalog of Tens of Thousands of Viruses from Human Metagenomes Reveals Hidden Associations with Chronic Diseases.</title>
        <authorList>
            <person name="Tisza M.J."/>
            <person name="Buck C.B."/>
        </authorList>
    </citation>
    <scope>NUCLEOTIDE SEQUENCE</scope>
    <source>
        <strain evidence="1">CtBtV12</strain>
    </source>
</reference>
<accession>A0A8S5U398</accession>
<name>A0A8S5U398_9CAUD</name>
<organism evidence="1">
    <name type="scientific">Myoviridae sp. ctBtV12</name>
    <dbReference type="NCBI Taxonomy" id="2825049"/>
    <lineage>
        <taxon>Viruses</taxon>
        <taxon>Duplodnaviria</taxon>
        <taxon>Heunggongvirae</taxon>
        <taxon>Uroviricota</taxon>
        <taxon>Caudoviricetes</taxon>
    </lineage>
</organism>
<dbReference type="EMBL" id="BK015999">
    <property type="protein sequence ID" value="DAF88936.1"/>
    <property type="molecule type" value="Genomic_DNA"/>
</dbReference>
<evidence type="ECO:0000313" key="1">
    <source>
        <dbReference type="EMBL" id="DAF88936.1"/>
    </source>
</evidence>
<protein>
    <submittedName>
        <fullName evidence="1">Uncharacterized protein</fullName>
    </submittedName>
</protein>
<proteinExistence type="predicted"/>
<sequence length="94" mass="10631">MLLRAKTKKRWPINWVSTAMAMSPGEIWIDMPFDGRLPEAARAFDGCETLTVYADENDQTGTVYAGYTKLTHMMLDTSLTLRLRKEEAHAADHA</sequence>